<protein>
    <submittedName>
        <fullName evidence="2">Uncharacterized protein</fullName>
    </submittedName>
</protein>
<keyword evidence="1" id="KW-1133">Transmembrane helix</keyword>
<sequence>MISALGIVAISVMERWLADISSLPETHAARDSLAGALWYWVLPASAVLVALGVHIWRVAARAQSARRFPPPGQPVVRDTAILQGQAAVQRARWLRILGVLLVASGAGLVLTARVLIQRLVQGVA</sequence>
<keyword evidence="1" id="KW-0812">Transmembrane</keyword>
<evidence type="ECO:0000313" key="3">
    <source>
        <dbReference type="Proteomes" id="UP001302329"/>
    </source>
</evidence>
<keyword evidence="3" id="KW-1185">Reference proteome</keyword>
<feature type="transmembrane region" description="Helical" evidence="1">
    <location>
        <begin position="38"/>
        <end position="59"/>
    </location>
</feature>
<feature type="transmembrane region" description="Helical" evidence="1">
    <location>
        <begin position="93"/>
        <end position="116"/>
    </location>
</feature>
<keyword evidence="1" id="KW-0472">Membrane</keyword>
<evidence type="ECO:0000256" key="1">
    <source>
        <dbReference type="SAM" id="Phobius"/>
    </source>
</evidence>
<dbReference type="RefSeq" id="WP_323355879.1">
    <property type="nucleotide sequence ID" value="NZ_JAYGHY010000008.1"/>
</dbReference>
<organism evidence="2 3">
    <name type="scientific">Cyanobium gracile UHCC 0281</name>
    <dbReference type="NCBI Taxonomy" id="3110309"/>
    <lineage>
        <taxon>Bacteria</taxon>
        <taxon>Bacillati</taxon>
        <taxon>Cyanobacteriota</taxon>
        <taxon>Cyanophyceae</taxon>
        <taxon>Synechococcales</taxon>
        <taxon>Prochlorococcaceae</taxon>
        <taxon>Cyanobium</taxon>
    </lineage>
</organism>
<reference evidence="2 3" key="1">
    <citation type="submission" date="2023-12" db="EMBL/GenBank/DDBJ databases">
        <title>Baltic Sea Cyanobacteria.</title>
        <authorList>
            <person name="Delbaje E."/>
            <person name="Fewer D.P."/>
            <person name="Shishido T.K."/>
        </authorList>
    </citation>
    <scope>NUCLEOTIDE SEQUENCE [LARGE SCALE GENOMIC DNA]</scope>
    <source>
        <strain evidence="2 3">UHCC 0281</strain>
    </source>
</reference>
<name>A0ABU5STE0_9CYAN</name>
<dbReference type="Proteomes" id="UP001302329">
    <property type="component" value="Unassembled WGS sequence"/>
</dbReference>
<proteinExistence type="predicted"/>
<evidence type="ECO:0000313" key="2">
    <source>
        <dbReference type="EMBL" id="MEA5441766.1"/>
    </source>
</evidence>
<comment type="caution">
    <text evidence="2">The sequence shown here is derived from an EMBL/GenBank/DDBJ whole genome shotgun (WGS) entry which is preliminary data.</text>
</comment>
<accession>A0ABU5STE0</accession>
<dbReference type="EMBL" id="JAYGHY010000008">
    <property type="protein sequence ID" value="MEA5441766.1"/>
    <property type="molecule type" value="Genomic_DNA"/>
</dbReference>
<gene>
    <name evidence="2" type="ORF">VB739_04290</name>
</gene>